<dbReference type="PANTHER" id="PTHR43133">
    <property type="entry name" value="RNA POLYMERASE ECF-TYPE SIGMA FACTO"/>
    <property type="match status" value="1"/>
</dbReference>
<dbReference type="Gene3D" id="1.10.10.10">
    <property type="entry name" value="Winged helix-like DNA-binding domain superfamily/Winged helix DNA-binding domain"/>
    <property type="match status" value="1"/>
</dbReference>
<dbReference type="InterPro" id="IPR013324">
    <property type="entry name" value="RNA_pol_sigma_r3/r4-like"/>
</dbReference>
<evidence type="ECO:0000256" key="1">
    <source>
        <dbReference type="ARBA" id="ARBA00010641"/>
    </source>
</evidence>
<proteinExistence type="inferred from homology"/>
<protein>
    <submittedName>
        <fullName evidence="8">RNA polymerase sigma factor</fullName>
    </submittedName>
</protein>
<keyword evidence="9" id="KW-1185">Reference proteome</keyword>
<evidence type="ECO:0000256" key="2">
    <source>
        <dbReference type="ARBA" id="ARBA00023015"/>
    </source>
</evidence>
<sequence>MNPKKKRRLFDTKIEPEYQRVFTFIYARLDRDRELAMDITQDTMELAWNRIEQLKNIESARAWLMQIAMNEIRKYFRAQNAQKRNLFHEESYDLQEFEISENPEQIEADVLETIIAREDRKIMMEAFKRVREKYRILLDLRLIQDLKFSQIAIIMQMEEGTARVYYGRAVKMLDKEYRQIVGEGDK</sequence>
<feature type="domain" description="RNA polymerase sigma factor 70 region 4 type 2" evidence="7">
    <location>
        <begin position="123"/>
        <end position="173"/>
    </location>
</feature>
<evidence type="ECO:0000256" key="5">
    <source>
        <dbReference type="ARBA" id="ARBA00023163"/>
    </source>
</evidence>
<dbReference type="PANTHER" id="PTHR43133:SF8">
    <property type="entry name" value="RNA POLYMERASE SIGMA FACTOR HI_1459-RELATED"/>
    <property type="match status" value="1"/>
</dbReference>
<dbReference type="NCBIfam" id="TIGR02937">
    <property type="entry name" value="sigma70-ECF"/>
    <property type="match status" value="1"/>
</dbReference>
<dbReference type="EMBL" id="JANFXK010000012">
    <property type="protein sequence ID" value="MCQ4637343.1"/>
    <property type="molecule type" value="Genomic_DNA"/>
</dbReference>
<evidence type="ECO:0000256" key="4">
    <source>
        <dbReference type="ARBA" id="ARBA00023125"/>
    </source>
</evidence>
<keyword evidence="2" id="KW-0805">Transcription regulation</keyword>
<evidence type="ECO:0000259" key="7">
    <source>
        <dbReference type="Pfam" id="PF08281"/>
    </source>
</evidence>
<accession>A0ABT1RQA4</accession>
<comment type="caution">
    <text evidence="8">The sequence shown here is derived from an EMBL/GenBank/DDBJ whole genome shotgun (WGS) entry which is preliminary data.</text>
</comment>
<gene>
    <name evidence="8" type="ORF">NE619_11470</name>
</gene>
<dbReference type="SUPFAM" id="SSF88659">
    <property type="entry name" value="Sigma3 and sigma4 domains of RNA polymerase sigma factors"/>
    <property type="match status" value="1"/>
</dbReference>
<dbReference type="SUPFAM" id="SSF88946">
    <property type="entry name" value="Sigma2 domain of RNA polymerase sigma factors"/>
    <property type="match status" value="1"/>
</dbReference>
<evidence type="ECO:0000313" key="8">
    <source>
        <dbReference type="EMBL" id="MCQ4637343.1"/>
    </source>
</evidence>
<dbReference type="InterPro" id="IPR014284">
    <property type="entry name" value="RNA_pol_sigma-70_dom"/>
</dbReference>
<keyword evidence="4" id="KW-0238">DNA-binding</keyword>
<keyword evidence="3" id="KW-0731">Sigma factor</keyword>
<dbReference type="Proteomes" id="UP001524502">
    <property type="component" value="Unassembled WGS sequence"/>
</dbReference>
<dbReference type="Pfam" id="PF08281">
    <property type="entry name" value="Sigma70_r4_2"/>
    <property type="match status" value="1"/>
</dbReference>
<dbReference type="InterPro" id="IPR013249">
    <property type="entry name" value="RNA_pol_sigma70_r4_t2"/>
</dbReference>
<organism evidence="8 9">
    <name type="scientific">Anaerovorax odorimutans</name>
    <dbReference type="NCBI Taxonomy" id="109327"/>
    <lineage>
        <taxon>Bacteria</taxon>
        <taxon>Bacillati</taxon>
        <taxon>Bacillota</taxon>
        <taxon>Clostridia</taxon>
        <taxon>Peptostreptococcales</taxon>
        <taxon>Anaerovoracaceae</taxon>
        <taxon>Anaerovorax</taxon>
    </lineage>
</organism>
<evidence type="ECO:0000313" key="9">
    <source>
        <dbReference type="Proteomes" id="UP001524502"/>
    </source>
</evidence>
<dbReference type="Gene3D" id="1.10.1740.10">
    <property type="match status" value="1"/>
</dbReference>
<feature type="domain" description="RNA polymerase sigma-70 region 2" evidence="6">
    <location>
        <begin position="18"/>
        <end position="80"/>
    </location>
</feature>
<dbReference type="RefSeq" id="WP_256132533.1">
    <property type="nucleotide sequence ID" value="NZ_JANFXK010000012.1"/>
</dbReference>
<evidence type="ECO:0000259" key="6">
    <source>
        <dbReference type="Pfam" id="PF04542"/>
    </source>
</evidence>
<comment type="similarity">
    <text evidence="1">Belongs to the sigma-70 factor family. ECF subfamily.</text>
</comment>
<evidence type="ECO:0000256" key="3">
    <source>
        <dbReference type="ARBA" id="ARBA00023082"/>
    </source>
</evidence>
<dbReference type="InterPro" id="IPR036388">
    <property type="entry name" value="WH-like_DNA-bd_sf"/>
</dbReference>
<name>A0ABT1RQA4_9FIRM</name>
<dbReference type="Pfam" id="PF04542">
    <property type="entry name" value="Sigma70_r2"/>
    <property type="match status" value="1"/>
</dbReference>
<dbReference type="InterPro" id="IPR039425">
    <property type="entry name" value="RNA_pol_sigma-70-like"/>
</dbReference>
<dbReference type="InterPro" id="IPR013325">
    <property type="entry name" value="RNA_pol_sigma_r2"/>
</dbReference>
<keyword evidence="5" id="KW-0804">Transcription</keyword>
<dbReference type="InterPro" id="IPR007627">
    <property type="entry name" value="RNA_pol_sigma70_r2"/>
</dbReference>
<reference evidence="8 9" key="1">
    <citation type="submission" date="2022-06" db="EMBL/GenBank/DDBJ databases">
        <title>Isolation of gut microbiota from human fecal samples.</title>
        <authorList>
            <person name="Pamer E.G."/>
            <person name="Barat B."/>
            <person name="Waligurski E."/>
            <person name="Medina S."/>
            <person name="Paddock L."/>
            <person name="Mostad J."/>
        </authorList>
    </citation>
    <scope>NUCLEOTIDE SEQUENCE [LARGE SCALE GENOMIC DNA]</scope>
    <source>
        <strain evidence="8 9">SL.3.17</strain>
    </source>
</reference>